<dbReference type="InterPro" id="IPR032675">
    <property type="entry name" value="LRR_dom_sf"/>
</dbReference>
<dbReference type="Proteomes" id="UP000002640">
    <property type="component" value="Unassembled WGS sequence"/>
</dbReference>
<evidence type="ECO:0000313" key="4">
    <source>
        <dbReference type="EMBL" id="EGZ21743.1"/>
    </source>
</evidence>
<dbReference type="RefSeq" id="XP_009524460.1">
    <property type="nucleotide sequence ID" value="XM_009526165.1"/>
</dbReference>
<dbReference type="AlphaFoldDB" id="G4Z6Z1"/>
<evidence type="ECO:0000256" key="2">
    <source>
        <dbReference type="SAM" id="Phobius"/>
    </source>
</evidence>
<dbReference type="GeneID" id="20656941"/>
<feature type="domain" description="WLGC" evidence="3">
    <location>
        <begin position="760"/>
        <end position="824"/>
    </location>
</feature>
<accession>G4Z6Z1</accession>
<feature type="compositionally biased region" description="Basic and acidic residues" evidence="1">
    <location>
        <begin position="36"/>
        <end position="65"/>
    </location>
</feature>
<keyword evidence="2" id="KW-1133">Transmembrane helix</keyword>
<organism evidence="4 5">
    <name type="scientific">Phytophthora sojae (strain P6497)</name>
    <name type="common">Soybean stem and root rot agent</name>
    <name type="synonym">Phytophthora megasperma f. sp. glycines</name>
    <dbReference type="NCBI Taxonomy" id="1094619"/>
    <lineage>
        <taxon>Eukaryota</taxon>
        <taxon>Sar</taxon>
        <taxon>Stramenopiles</taxon>
        <taxon>Oomycota</taxon>
        <taxon>Peronosporomycetes</taxon>
        <taxon>Peronosporales</taxon>
        <taxon>Peronosporaceae</taxon>
        <taxon>Phytophthora</taxon>
    </lineage>
</organism>
<proteinExistence type="predicted"/>
<dbReference type="PANTHER" id="PTHR47186:SF61">
    <property type="entry name" value="LEUCINE-RICH REPEAT-CONTAINING PROTEIN 57-RELATED"/>
    <property type="match status" value="1"/>
</dbReference>
<gene>
    <name evidence="4" type="ORF">PHYSODRAFT_493304</name>
</gene>
<feature type="transmembrane region" description="Helical" evidence="2">
    <location>
        <begin position="151"/>
        <end position="177"/>
    </location>
</feature>
<sequence>MTELESDEAAEVIDKPGEVAPVSGLVLQTDDITVADTDHPDQRHRVGRKRDNSHSSTESKLEAPPRRSSLRASSGHRPSVTGFVFNEVSTFYDVFGFLGVPMMIVFVLSAIWTFMLAYIQLHATEMANSVMNTTNFDNGEFWQLPRPDESIVISSAVMLALFGIGYTGLVGLMLFFYRRTPKREEIGTDNDNSDGATNAAGDVGESTTIEARMVKNIKFHAFAVWVNSVPKDIRDHYITAALDLPKLIFQTTTLFTYLDHGFPAPLVYSYSVLLLCNWFVACYHSQRYVVDPNLIIARLYYTYDLFFAVFAPLVVLIYFIQTFEFNRAEFATKMETIQGGSFDTVARLFGDPSQISSFCNAFHYLQFSSGSSLFFKSALNLISLYKWRKIIMTLIHNHHERRVERERKAQVQPLPDESKPRGRAQSIKAVVVKKLEASTWKPKMGRHFAAKVLLALIFFVTGSAIFVYSIGSVQSSKAVCSKFDKCVVASHRWNYGADHCPCLVFADRQTAPRTFAEWTDPVDISSNLAELAYAGELRIVQIINRAVPELPEELRKCHNLEQLILIYTKTLRLPEWMSELSELEYLHFEGDYTSKRLQVVPAGIFDHMPHLTFIHFGGIPDVEELPSFSSLKNLRYLALAILNSLKEMPSFEGLSKLADLNIVEATRIKTLASLTPLVSLKSLGIRYRTGVCCNGFITGTCDTTSFQCLPKAGEPYPMTCVSERVSDADKAILDQYDATAICPNGFPYDLEAAAPTKYTSDDLCGSTLYKECYLNGVQGICYNTRMMVISCVTQAAYITMRQLQIERKVGDACDVTVEAWLGCK</sequence>
<dbReference type="InParanoid" id="G4Z6Z1"/>
<dbReference type="Gene3D" id="3.80.10.10">
    <property type="entry name" value="Ribonuclease Inhibitor"/>
    <property type="match status" value="1"/>
</dbReference>
<dbReference type="Pfam" id="PF26605">
    <property type="entry name" value="WLGC"/>
    <property type="match status" value="1"/>
</dbReference>
<dbReference type="InterPro" id="IPR058256">
    <property type="entry name" value="WLGC"/>
</dbReference>
<keyword evidence="5" id="KW-1185">Reference proteome</keyword>
<feature type="transmembrane region" description="Helical" evidence="2">
    <location>
        <begin position="94"/>
        <end position="119"/>
    </location>
</feature>
<evidence type="ECO:0000313" key="5">
    <source>
        <dbReference type="Proteomes" id="UP000002640"/>
    </source>
</evidence>
<evidence type="ECO:0000259" key="3">
    <source>
        <dbReference type="Pfam" id="PF26605"/>
    </source>
</evidence>
<evidence type="ECO:0000256" key="1">
    <source>
        <dbReference type="SAM" id="MobiDB-lite"/>
    </source>
</evidence>
<keyword evidence="2" id="KW-0472">Membrane</keyword>
<feature type="transmembrane region" description="Helical" evidence="2">
    <location>
        <begin position="300"/>
        <end position="320"/>
    </location>
</feature>
<keyword evidence="2" id="KW-0812">Transmembrane</keyword>
<feature type="transmembrane region" description="Helical" evidence="2">
    <location>
        <begin position="262"/>
        <end position="280"/>
    </location>
</feature>
<dbReference type="PANTHER" id="PTHR47186">
    <property type="entry name" value="LEUCINE-RICH REPEAT-CONTAINING PROTEIN 57"/>
    <property type="match status" value="1"/>
</dbReference>
<dbReference type="KEGG" id="psoj:PHYSODRAFT_493304"/>
<feature type="transmembrane region" description="Helical" evidence="2">
    <location>
        <begin position="448"/>
        <end position="471"/>
    </location>
</feature>
<feature type="region of interest" description="Disordered" evidence="1">
    <location>
        <begin position="31"/>
        <end position="76"/>
    </location>
</feature>
<reference evidence="4 5" key="1">
    <citation type="journal article" date="2006" name="Science">
        <title>Phytophthora genome sequences uncover evolutionary origins and mechanisms of pathogenesis.</title>
        <authorList>
            <person name="Tyler B.M."/>
            <person name="Tripathy S."/>
            <person name="Zhang X."/>
            <person name="Dehal P."/>
            <person name="Jiang R.H."/>
            <person name="Aerts A."/>
            <person name="Arredondo F.D."/>
            <person name="Baxter L."/>
            <person name="Bensasson D."/>
            <person name="Beynon J.L."/>
            <person name="Chapman J."/>
            <person name="Damasceno C.M."/>
            <person name="Dorrance A.E."/>
            <person name="Dou D."/>
            <person name="Dickerman A.W."/>
            <person name="Dubchak I.L."/>
            <person name="Garbelotto M."/>
            <person name="Gijzen M."/>
            <person name="Gordon S.G."/>
            <person name="Govers F."/>
            <person name="Grunwald N.J."/>
            <person name="Huang W."/>
            <person name="Ivors K.L."/>
            <person name="Jones R.W."/>
            <person name="Kamoun S."/>
            <person name="Krampis K."/>
            <person name="Lamour K.H."/>
            <person name="Lee M.K."/>
            <person name="McDonald W.H."/>
            <person name="Medina M."/>
            <person name="Meijer H.J."/>
            <person name="Nordberg E.K."/>
            <person name="Maclean D.J."/>
            <person name="Ospina-Giraldo M.D."/>
            <person name="Morris P.F."/>
            <person name="Phuntumart V."/>
            <person name="Putnam N.H."/>
            <person name="Rash S."/>
            <person name="Rose J.K."/>
            <person name="Sakihama Y."/>
            <person name="Salamov A.A."/>
            <person name="Savidor A."/>
            <person name="Scheuring C.F."/>
            <person name="Smith B.M."/>
            <person name="Sobral B.W."/>
            <person name="Terry A."/>
            <person name="Torto-Alalibo T.A."/>
            <person name="Win J."/>
            <person name="Xu Z."/>
            <person name="Zhang H."/>
            <person name="Grigoriev I.V."/>
            <person name="Rokhsar D.S."/>
            <person name="Boore J.L."/>
        </authorList>
    </citation>
    <scope>NUCLEOTIDE SEQUENCE [LARGE SCALE GENOMIC DNA]</scope>
    <source>
        <strain evidence="4 5">P6497</strain>
    </source>
</reference>
<dbReference type="OMA" id="HAYYSAM"/>
<protein>
    <recommendedName>
        <fullName evidence="3">WLGC domain-containing protein</fullName>
    </recommendedName>
</protein>
<dbReference type="EMBL" id="JH159153">
    <property type="protein sequence ID" value="EGZ21743.1"/>
    <property type="molecule type" value="Genomic_DNA"/>
</dbReference>
<dbReference type="SUPFAM" id="SSF52058">
    <property type="entry name" value="L domain-like"/>
    <property type="match status" value="1"/>
</dbReference>
<name>G4Z6Z1_PHYSP</name>